<dbReference type="Proteomes" id="UP001629536">
    <property type="component" value="Unassembled WGS sequence"/>
</dbReference>
<keyword evidence="3" id="KW-1185">Reference proteome</keyword>
<dbReference type="PANTHER" id="PTHR43415">
    <property type="entry name" value="SPERMIDINE N(1)-ACETYLTRANSFERASE"/>
    <property type="match status" value="1"/>
</dbReference>
<dbReference type="CDD" id="cd04301">
    <property type="entry name" value="NAT_SF"/>
    <property type="match status" value="1"/>
</dbReference>
<comment type="caution">
    <text evidence="2">The sequence shown here is derived from an EMBL/GenBank/DDBJ whole genome shotgun (WGS) entry which is preliminary data.</text>
</comment>
<proteinExistence type="predicted"/>
<organism evidence="2 3">
    <name type="scientific">Helcococcus bovis</name>
    <dbReference type="NCBI Taxonomy" id="3153252"/>
    <lineage>
        <taxon>Bacteria</taxon>
        <taxon>Bacillati</taxon>
        <taxon>Bacillota</taxon>
        <taxon>Tissierellia</taxon>
        <taxon>Tissierellales</taxon>
        <taxon>Peptoniphilaceae</taxon>
        <taxon>Helcococcus</taxon>
    </lineage>
</organism>
<dbReference type="PROSITE" id="PS51186">
    <property type="entry name" value="GNAT"/>
    <property type="match status" value="1"/>
</dbReference>
<accession>A0ABW9F8B4</accession>
<name>A0ABW9F8B4_9FIRM</name>
<evidence type="ECO:0000313" key="3">
    <source>
        <dbReference type="Proteomes" id="UP001629536"/>
    </source>
</evidence>
<dbReference type="InterPro" id="IPR000182">
    <property type="entry name" value="GNAT_dom"/>
</dbReference>
<protein>
    <submittedName>
        <fullName evidence="2">GNAT family N-acetyltransferase</fullName>
    </submittedName>
</protein>
<dbReference type="RefSeq" id="WP_408126903.1">
    <property type="nucleotide sequence ID" value="NZ_JBFNFH010000021.1"/>
</dbReference>
<sequence>MQQIQIDSNIKLIPYYRNDEVSLAWYQDLDICKQVDNIDYPYDIEKLHKMYEYLTSKGDCYYIEYKRKLVGDISLQDSGEIAIVICKEYQNKHIGRKCVSKMLEIAKEKGMKSIKANIYSFNQQSQKMFLSIGFSKIEAELYIKKI</sequence>
<dbReference type="EMBL" id="JBFNFH010000021">
    <property type="protein sequence ID" value="MFM1525527.1"/>
    <property type="molecule type" value="Genomic_DNA"/>
</dbReference>
<dbReference type="PANTHER" id="PTHR43415:SF3">
    <property type="entry name" value="GNAT-FAMILY ACETYLTRANSFERASE"/>
    <property type="match status" value="1"/>
</dbReference>
<evidence type="ECO:0000313" key="2">
    <source>
        <dbReference type="EMBL" id="MFM1525527.1"/>
    </source>
</evidence>
<dbReference type="SUPFAM" id="SSF55729">
    <property type="entry name" value="Acyl-CoA N-acyltransferases (Nat)"/>
    <property type="match status" value="1"/>
</dbReference>
<dbReference type="Pfam" id="PF00583">
    <property type="entry name" value="Acetyltransf_1"/>
    <property type="match status" value="1"/>
</dbReference>
<dbReference type="InterPro" id="IPR016181">
    <property type="entry name" value="Acyl_CoA_acyltransferase"/>
</dbReference>
<dbReference type="Gene3D" id="3.40.630.30">
    <property type="match status" value="1"/>
</dbReference>
<evidence type="ECO:0000259" key="1">
    <source>
        <dbReference type="PROSITE" id="PS51186"/>
    </source>
</evidence>
<gene>
    <name evidence="2" type="ORF">ABGF40_07635</name>
</gene>
<reference evidence="2 3" key="1">
    <citation type="journal article" date="2024" name="Front. Microbiol.">
        <title>Pangenomic and biochemical analyses of Helcococcus ovis reveal widespread tetracycline resistance and a novel bacterial species, Helcococcus bovis.</title>
        <authorList>
            <person name="Cunha F."/>
            <person name="Zhai Y."/>
            <person name="Casaro S."/>
            <person name="Jones K.L."/>
            <person name="Hernandez M."/>
            <person name="Bisinotto R.S."/>
            <person name="Kariyawasam S."/>
            <person name="Brown M.B."/>
            <person name="Phillips A."/>
            <person name="Jeong K.C."/>
            <person name="Galvao K.N."/>
        </authorList>
    </citation>
    <scope>NUCLEOTIDE SEQUENCE [LARGE SCALE GENOMIC DNA]</scope>
    <source>
        <strain evidence="2 3">KG197</strain>
    </source>
</reference>
<feature type="domain" description="N-acetyltransferase" evidence="1">
    <location>
        <begin position="19"/>
        <end position="146"/>
    </location>
</feature>